<reference evidence="1" key="1">
    <citation type="submission" date="2020-07" db="EMBL/GenBank/DDBJ databases">
        <title>Complete mitochondrial genome of Halocynthia hilgendorfi ritteri (Pyuridae) from Korea.</title>
        <authorList>
            <person name="Kim M.-S."/>
            <person name="Kim K.-R."/>
            <person name="Kim Y.H."/>
            <person name="Park J.Y."/>
        </authorList>
    </citation>
    <scope>NUCLEOTIDE SEQUENCE</scope>
</reference>
<accession>A0A7G9XFL6</accession>
<keyword evidence="1" id="KW-0496">Mitochondrion</keyword>
<sequence>MPQINGMGFFFIFWLFFVMLFIQYVLAADVMGEKEKQ</sequence>
<gene>
    <name evidence="1" type="primary">ATP8</name>
</gene>
<proteinExistence type="predicted"/>
<name>A0A7G9XFL6_9ASCI</name>
<evidence type="ECO:0000313" key="1">
    <source>
        <dbReference type="EMBL" id="QNO34174.1"/>
    </source>
</evidence>
<organism evidence="1">
    <name type="scientific">Halocynthia hilgendorfi ssp. n. KRK-2020</name>
    <dbReference type="NCBI Taxonomy" id="2769794"/>
    <lineage>
        <taxon>Eukaryota</taxon>
        <taxon>Metazoa</taxon>
        <taxon>Chordata</taxon>
        <taxon>Tunicata</taxon>
        <taxon>Ascidiacea</taxon>
        <taxon>Stolidobranchia</taxon>
        <taxon>Pyuridae</taxon>
        <taxon>Halocynthia</taxon>
        <taxon>Halocynthia hilgendorfi</taxon>
    </lineage>
</organism>
<dbReference type="AlphaFoldDB" id="A0A7G9XFL6"/>
<geneLocation type="mitochondrion" evidence="1"/>
<protein>
    <submittedName>
        <fullName evidence="1">ATP synthase F0 subunit 8</fullName>
    </submittedName>
</protein>
<dbReference type="EMBL" id="MT811760">
    <property type="protein sequence ID" value="QNO34174.1"/>
    <property type="molecule type" value="Genomic_DNA"/>
</dbReference>